<feature type="region of interest" description="Disordered" evidence="1">
    <location>
        <begin position="1"/>
        <end position="24"/>
    </location>
</feature>
<accession>A0A8H4RHH9</accession>
<dbReference type="Proteomes" id="UP000566819">
    <property type="component" value="Unassembled WGS sequence"/>
</dbReference>
<feature type="compositionally biased region" description="Low complexity" evidence="1">
    <location>
        <begin position="124"/>
        <end position="139"/>
    </location>
</feature>
<comment type="caution">
    <text evidence="2">The sequence shown here is derived from an EMBL/GenBank/DDBJ whole genome shotgun (WGS) entry which is preliminary data.</text>
</comment>
<reference evidence="2 3" key="1">
    <citation type="submission" date="2020-03" db="EMBL/GenBank/DDBJ databases">
        <title>Draft Genome Sequence of Cudoniella acicularis.</title>
        <authorList>
            <person name="Buettner E."/>
            <person name="Kellner H."/>
        </authorList>
    </citation>
    <scope>NUCLEOTIDE SEQUENCE [LARGE SCALE GENOMIC DNA]</scope>
    <source>
        <strain evidence="2 3">DSM 108380</strain>
    </source>
</reference>
<feature type="compositionally biased region" description="Polar residues" evidence="1">
    <location>
        <begin position="140"/>
        <end position="150"/>
    </location>
</feature>
<evidence type="ECO:0000256" key="1">
    <source>
        <dbReference type="SAM" id="MobiDB-lite"/>
    </source>
</evidence>
<gene>
    <name evidence="2" type="ORF">G7Y89_g7973</name>
</gene>
<feature type="region of interest" description="Disordered" evidence="1">
    <location>
        <begin position="91"/>
        <end position="150"/>
    </location>
</feature>
<dbReference type="OrthoDB" id="3541652at2759"/>
<protein>
    <submittedName>
        <fullName evidence="2">Uncharacterized protein</fullName>
    </submittedName>
</protein>
<dbReference type="AlphaFoldDB" id="A0A8H4RHH9"/>
<feature type="compositionally biased region" description="Polar residues" evidence="1">
    <location>
        <begin position="92"/>
        <end position="117"/>
    </location>
</feature>
<keyword evidence="3" id="KW-1185">Reference proteome</keyword>
<dbReference type="EMBL" id="JAAMPI010000580">
    <property type="protein sequence ID" value="KAF4630167.1"/>
    <property type="molecule type" value="Genomic_DNA"/>
</dbReference>
<organism evidence="2 3">
    <name type="scientific">Cudoniella acicularis</name>
    <dbReference type="NCBI Taxonomy" id="354080"/>
    <lineage>
        <taxon>Eukaryota</taxon>
        <taxon>Fungi</taxon>
        <taxon>Dikarya</taxon>
        <taxon>Ascomycota</taxon>
        <taxon>Pezizomycotina</taxon>
        <taxon>Leotiomycetes</taxon>
        <taxon>Helotiales</taxon>
        <taxon>Tricladiaceae</taxon>
        <taxon>Cudoniella</taxon>
    </lineage>
</organism>
<evidence type="ECO:0000313" key="3">
    <source>
        <dbReference type="Proteomes" id="UP000566819"/>
    </source>
</evidence>
<proteinExistence type="predicted"/>
<sequence length="206" mass="22585">MDSLYPELDSVANESQRSSFTKPRACFNPNCTFPFGPACAKCSAEFDRHHQKRKAEKEARVKRWIQEDAEDLHFPPELVARSQVDNGMLFQRKSSTSSGGTFLPTSSTQQSLVSPTQREGDTGSGSPSQHSGGSSKSSGATISQKPQTRLSIEAIRARSQRWLPKSTSSEATVISRLARGEPGIEEIPDRIAEAKPVKFVNNVMSD</sequence>
<name>A0A8H4RHH9_9HELO</name>
<feature type="compositionally biased region" description="Polar residues" evidence="1">
    <location>
        <begin position="12"/>
        <end position="21"/>
    </location>
</feature>
<evidence type="ECO:0000313" key="2">
    <source>
        <dbReference type="EMBL" id="KAF4630167.1"/>
    </source>
</evidence>